<gene>
    <name evidence="1" type="ORF">Q8A67_003885</name>
</gene>
<proteinExistence type="predicted"/>
<sequence>MRVPHGGNALFSEQGAGGGLQGVLEGARSLTIHSFTTRSSTELYSVIQRNTTQLQGVQNIKTWTSRIKGEKMRRISLNSCRNESIGQASALPCLSIVHSFPEVEPDGRPLSQGQDQKSTLINRFFPYCIIAILQMQGWIFTVCCKDTMTL</sequence>
<name>A0AA88QAL6_9TELE</name>
<evidence type="ECO:0000313" key="2">
    <source>
        <dbReference type="Proteomes" id="UP001187343"/>
    </source>
</evidence>
<comment type="caution">
    <text evidence="1">The sequence shown here is derived from an EMBL/GenBank/DDBJ whole genome shotgun (WGS) entry which is preliminary data.</text>
</comment>
<dbReference type="Proteomes" id="UP001187343">
    <property type="component" value="Unassembled WGS sequence"/>
</dbReference>
<organism evidence="1 2">
    <name type="scientific">Cirrhinus molitorella</name>
    <name type="common">mud carp</name>
    <dbReference type="NCBI Taxonomy" id="172907"/>
    <lineage>
        <taxon>Eukaryota</taxon>
        <taxon>Metazoa</taxon>
        <taxon>Chordata</taxon>
        <taxon>Craniata</taxon>
        <taxon>Vertebrata</taxon>
        <taxon>Euteleostomi</taxon>
        <taxon>Actinopterygii</taxon>
        <taxon>Neopterygii</taxon>
        <taxon>Teleostei</taxon>
        <taxon>Ostariophysi</taxon>
        <taxon>Cypriniformes</taxon>
        <taxon>Cyprinidae</taxon>
        <taxon>Labeoninae</taxon>
        <taxon>Labeonini</taxon>
        <taxon>Cirrhinus</taxon>
    </lineage>
</organism>
<keyword evidence="2" id="KW-1185">Reference proteome</keyword>
<accession>A0AA88QAL6</accession>
<dbReference type="AlphaFoldDB" id="A0AA88QAL6"/>
<evidence type="ECO:0000313" key="1">
    <source>
        <dbReference type="EMBL" id="KAK2911752.1"/>
    </source>
</evidence>
<protein>
    <submittedName>
        <fullName evidence="1">Uncharacterized protein</fullName>
    </submittedName>
</protein>
<dbReference type="EMBL" id="JAUYZG010000003">
    <property type="protein sequence ID" value="KAK2911752.1"/>
    <property type="molecule type" value="Genomic_DNA"/>
</dbReference>
<reference evidence="1" key="1">
    <citation type="submission" date="2023-08" db="EMBL/GenBank/DDBJ databases">
        <title>Chromosome-level Genome Assembly of mud carp (Cirrhinus molitorella).</title>
        <authorList>
            <person name="Liu H."/>
        </authorList>
    </citation>
    <scope>NUCLEOTIDE SEQUENCE</scope>
    <source>
        <strain evidence="1">Prfri</strain>
        <tissue evidence="1">Muscle</tissue>
    </source>
</reference>